<reference evidence="1" key="1">
    <citation type="journal article" date="2021" name="ISME J.">
        <title>Fine-scale metabolic discontinuity in a stratified prokaryote microbiome of a Red Sea deep halocline.</title>
        <authorList>
            <person name="Michoud G."/>
            <person name="Ngugi D.K."/>
            <person name="Barozzi A."/>
            <person name="Merlino G."/>
            <person name="Calleja M.L."/>
            <person name="Delgado-Huertas A."/>
            <person name="Moran X.A.G."/>
            <person name="Daffonchio D."/>
        </authorList>
    </citation>
    <scope>NUCLEOTIDE SEQUENCE</scope>
    <source>
        <strain evidence="1">SuakinDeep_MAG55_1</strain>
    </source>
</reference>
<comment type="caution">
    <text evidence="1">The sequence shown here is derived from an EMBL/GenBank/DDBJ whole genome shotgun (WGS) entry which is preliminary data.</text>
</comment>
<accession>A0A941W1Q8</accession>
<sequence length="247" mass="28809">MNNKEEIPDVLYKYSTLSANSISSLINKTVWFADPRSFNDPFDCRFDILESLPKSFKMPAKIGVEIMAEKFNACKNAEENNTIKEYRKKLEKALTEIGVLCLAGSNDNMLMWSHYADKHKGFCLGFRMTGNDAFKVRPVSYEGKYVEIKIEDFADKYKEYIEDIIFSKVSDWAYEKEYRIVTEILDGDDSKRNVKWKRFMVLDSIFLGYEMPEHYRDAIKNLFKSDGSIKIIEMEQVPGQLQVKLKD</sequence>
<protein>
    <recommendedName>
        <fullName evidence="3">DUF2971 domain-containing protein</fullName>
    </recommendedName>
</protein>
<evidence type="ECO:0008006" key="3">
    <source>
        <dbReference type="Google" id="ProtNLM"/>
    </source>
</evidence>
<dbReference type="AlphaFoldDB" id="A0A941W1Q8"/>
<dbReference type="InterPro" id="IPR021352">
    <property type="entry name" value="DUF2971"/>
</dbReference>
<evidence type="ECO:0000313" key="1">
    <source>
        <dbReference type="EMBL" id="MBS1257632.1"/>
    </source>
</evidence>
<evidence type="ECO:0000313" key="2">
    <source>
        <dbReference type="Proteomes" id="UP000722750"/>
    </source>
</evidence>
<dbReference type="EMBL" id="JAANXD010000027">
    <property type="protein sequence ID" value="MBS1257632.1"/>
    <property type="molecule type" value="Genomic_DNA"/>
</dbReference>
<dbReference type="Proteomes" id="UP000722750">
    <property type="component" value="Unassembled WGS sequence"/>
</dbReference>
<proteinExistence type="predicted"/>
<organism evidence="1 2">
    <name type="scientific">Candidatus Scalindua arabica</name>
    <dbReference type="NCBI Taxonomy" id="1127984"/>
    <lineage>
        <taxon>Bacteria</taxon>
        <taxon>Pseudomonadati</taxon>
        <taxon>Planctomycetota</taxon>
        <taxon>Candidatus Brocadiia</taxon>
        <taxon>Candidatus Brocadiales</taxon>
        <taxon>Candidatus Scalinduaceae</taxon>
        <taxon>Candidatus Scalindua</taxon>
    </lineage>
</organism>
<name>A0A941W1Q8_9BACT</name>
<dbReference type="Pfam" id="PF11185">
    <property type="entry name" value="DUF2971"/>
    <property type="match status" value="1"/>
</dbReference>
<gene>
    <name evidence="1" type="ORF">MAG551_00676</name>
</gene>